<name>A0A6G0VSH0_APHCR</name>
<comment type="caution">
    <text evidence="1">The sequence shown here is derived from an EMBL/GenBank/DDBJ whole genome shotgun (WGS) entry which is preliminary data.</text>
</comment>
<evidence type="ECO:0000313" key="1">
    <source>
        <dbReference type="EMBL" id="KAF0706211.1"/>
    </source>
</evidence>
<dbReference type="Proteomes" id="UP000478052">
    <property type="component" value="Unassembled WGS sequence"/>
</dbReference>
<feature type="non-terminal residue" evidence="1">
    <location>
        <position position="337"/>
    </location>
</feature>
<organism evidence="1 2">
    <name type="scientific">Aphis craccivora</name>
    <name type="common">Cowpea aphid</name>
    <dbReference type="NCBI Taxonomy" id="307492"/>
    <lineage>
        <taxon>Eukaryota</taxon>
        <taxon>Metazoa</taxon>
        <taxon>Ecdysozoa</taxon>
        <taxon>Arthropoda</taxon>
        <taxon>Hexapoda</taxon>
        <taxon>Insecta</taxon>
        <taxon>Pterygota</taxon>
        <taxon>Neoptera</taxon>
        <taxon>Paraneoptera</taxon>
        <taxon>Hemiptera</taxon>
        <taxon>Sternorrhyncha</taxon>
        <taxon>Aphidomorpha</taxon>
        <taxon>Aphidoidea</taxon>
        <taxon>Aphididae</taxon>
        <taxon>Aphidini</taxon>
        <taxon>Aphis</taxon>
        <taxon>Aphis</taxon>
    </lineage>
</organism>
<dbReference type="OrthoDB" id="6622725at2759"/>
<accession>A0A6G0VSH0</accession>
<gene>
    <name evidence="1" type="ORF">FWK35_00036238</name>
</gene>
<dbReference type="PANTHER" id="PTHR45749">
    <property type="match status" value="1"/>
</dbReference>
<keyword evidence="2" id="KW-1185">Reference proteome</keyword>
<proteinExistence type="predicted"/>
<dbReference type="AlphaFoldDB" id="A0A6G0VSH0"/>
<dbReference type="PANTHER" id="PTHR45749:SF35">
    <property type="entry name" value="AC-LIKE TRANSPOSASE-RELATED"/>
    <property type="match status" value="1"/>
</dbReference>
<evidence type="ECO:0000313" key="2">
    <source>
        <dbReference type="Proteomes" id="UP000478052"/>
    </source>
</evidence>
<sequence>MKGSFLKYIDKTLTKNLEDNKTNTTSITMENIQVKSPTLEIIESDKKQEYFGISDAQTFPSSDIKSNINFCLEDNETNRLDTNILCENRKLSMIDPATWTDDNMTQSIRTEIVKSGPYQVKDFDFPYSVTDGTNRKFSTFYYTRKLANCEIIRRHWLVYSKSCDRVFCFCCKLFTSSGPQQSLLSTIGTNNWKCLSENLKSHEHSSLHLKAVQTWMELKLRISENSTIDRAHQSAMEKEKQHWKNVMIRIIAAIQYLAKHNDAFRGSSDVVNTENNGKFIGIIEMMGKFDPTIMEHLRRIKNKETRIHYLGHDIQNELIELMATELKTNILRKIKLA</sequence>
<dbReference type="EMBL" id="VUJU01012986">
    <property type="protein sequence ID" value="KAF0706211.1"/>
    <property type="molecule type" value="Genomic_DNA"/>
</dbReference>
<reference evidence="1 2" key="1">
    <citation type="submission" date="2019-08" db="EMBL/GenBank/DDBJ databases">
        <title>Whole genome of Aphis craccivora.</title>
        <authorList>
            <person name="Voronova N.V."/>
            <person name="Shulinski R.S."/>
            <person name="Bandarenka Y.V."/>
            <person name="Zhorov D.G."/>
            <person name="Warner D."/>
        </authorList>
    </citation>
    <scope>NUCLEOTIDE SEQUENCE [LARGE SCALE GENOMIC DNA]</scope>
    <source>
        <strain evidence="1">180601</strain>
        <tissue evidence="1">Whole Body</tissue>
    </source>
</reference>
<protein>
    <submittedName>
        <fullName evidence="1">Zinc finger MYM-type protein 5-like</fullName>
    </submittedName>
</protein>